<organism evidence="3 4">
    <name type="scientific">Robbsia betulipollinis</name>
    <dbReference type="NCBI Taxonomy" id="2981849"/>
    <lineage>
        <taxon>Bacteria</taxon>
        <taxon>Pseudomonadati</taxon>
        <taxon>Pseudomonadota</taxon>
        <taxon>Betaproteobacteria</taxon>
        <taxon>Burkholderiales</taxon>
        <taxon>Burkholderiaceae</taxon>
        <taxon>Robbsia</taxon>
    </lineage>
</organism>
<protein>
    <submittedName>
        <fullName evidence="3">ABC transporter substrate-binding protein</fullName>
    </submittedName>
</protein>
<dbReference type="Proteomes" id="UP001082899">
    <property type="component" value="Unassembled WGS sequence"/>
</dbReference>
<feature type="signal peptide" evidence="1">
    <location>
        <begin position="1"/>
        <end position="25"/>
    </location>
</feature>
<accession>A0ABT3ZTF7</accession>
<comment type="caution">
    <text evidence="3">The sequence shown here is derived from an EMBL/GenBank/DDBJ whole genome shotgun (WGS) entry which is preliminary data.</text>
</comment>
<reference evidence="3" key="1">
    <citation type="submission" date="2022-11" db="EMBL/GenBank/DDBJ databases">
        <title>Robbsia betulipollinis sp. nov., isolated from pollen of birch (Betula pendula).</title>
        <authorList>
            <person name="Shi H."/>
            <person name="Ambika Manirajan B."/>
            <person name="Ratering S."/>
            <person name="Geissler-Plaum R."/>
            <person name="Schnell S."/>
        </authorList>
    </citation>
    <scope>NUCLEOTIDE SEQUENCE</scope>
    <source>
        <strain evidence="3">Bb-Pol-6</strain>
    </source>
</reference>
<name>A0ABT3ZTF7_9BURK</name>
<feature type="domain" description="Fe/B12 periplasmic-binding" evidence="2">
    <location>
        <begin position="48"/>
        <end position="350"/>
    </location>
</feature>
<dbReference type="PROSITE" id="PS50983">
    <property type="entry name" value="FE_B12_PBP"/>
    <property type="match status" value="1"/>
</dbReference>
<evidence type="ECO:0000256" key="1">
    <source>
        <dbReference type="SAM" id="SignalP"/>
    </source>
</evidence>
<gene>
    <name evidence="3" type="ORF">OVY01_22175</name>
</gene>
<dbReference type="EMBL" id="JAPMXC010000013">
    <property type="protein sequence ID" value="MCY0389851.1"/>
    <property type="molecule type" value="Genomic_DNA"/>
</dbReference>
<dbReference type="Gene3D" id="3.40.50.1980">
    <property type="entry name" value="Nitrogenase molybdenum iron protein domain"/>
    <property type="match status" value="2"/>
</dbReference>
<feature type="chain" id="PRO_5045721561" evidence="1">
    <location>
        <begin position="26"/>
        <end position="380"/>
    </location>
</feature>
<keyword evidence="1" id="KW-0732">Signal</keyword>
<dbReference type="SUPFAM" id="SSF53807">
    <property type="entry name" value="Helical backbone' metal receptor"/>
    <property type="match status" value="1"/>
</dbReference>
<evidence type="ECO:0000313" key="3">
    <source>
        <dbReference type="EMBL" id="MCY0389851.1"/>
    </source>
</evidence>
<evidence type="ECO:0000313" key="4">
    <source>
        <dbReference type="Proteomes" id="UP001082899"/>
    </source>
</evidence>
<dbReference type="InterPro" id="IPR050902">
    <property type="entry name" value="ABC_Transporter_SBP"/>
</dbReference>
<evidence type="ECO:0000259" key="2">
    <source>
        <dbReference type="PROSITE" id="PS50983"/>
    </source>
</evidence>
<proteinExistence type="predicted"/>
<sequence length="380" mass="41218">MKRFTTAILSIASLLMAAVAAPAHATQYPVTVTDTAGRTVVIAQEPKRVVIQDGRDILTMALLDRNDPFQRVVAWNNLIARGDPGLWKVLSTRWPDAKSAVDMKFSDQGNINLEAVIAKQPQLIIAQLRARPAFEQSHVLERMAQLKIPVVFVDSEQDPIGHTATSVALLGTVLNREKEAREYVDFYDAHLQRLRQTIAALPGPRPRVFIEAKAGFTGGNDCCFTHATMGWGRLLQAVDAHNVGADLLHVPSGDVTLENLIGARPDVYIMTGANLSGNNNAAVPFGYGTSASRIGAAFAKLAARPGFAQLKAARDGQVYGIYHAFYNHAYNIVGVEYLAKILYPAAFATLDPTADWNAIIARFTQIPSAPLILEAKAPAQ</sequence>
<dbReference type="Pfam" id="PF01497">
    <property type="entry name" value="Peripla_BP_2"/>
    <property type="match status" value="1"/>
</dbReference>
<dbReference type="PANTHER" id="PTHR30535">
    <property type="entry name" value="VITAMIN B12-BINDING PROTEIN"/>
    <property type="match status" value="1"/>
</dbReference>
<dbReference type="RefSeq" id="WP_267849798.1">
    <property type="nucleotide sequence ID" value="NZ_JAPMXC010000013.1"/>
</dbReference>
<keyword evidence="4" id="KW-1185">Reference proteome</keyword>
<dbReference type="InterPro" id="IPR002491">
    <property type="entry name" value="ABC_transptr_periplasmic_BD"/>
</dbReference>
<dbReference type="PANTHER" id="PTHR30535:SF34">
    <property type="entry name" value="MOLYBDATE-BINDING PROTEIN MOLA"/>
    <property type="match status" value="1"/>
</dbReference>